<accession>I3EF23</accession>
<dbReference type="EMBL" id="GL870880">
    <property type="protein sequence ID" value="EIJ87820.1"/>
    <property type="molecule type" value="Genomic_DNA"/>
</dbReference>
<dbReference type="InParanoid" id="I3EF23"/>
<dbReference type="HOGENOM" id="CLU_2606574_0_0_1"/>
<proteinExistence type="predicted"/>
<protein>
    <submittedName>
        <fullName evidence="1">Uncharacterized protein</fullName>
    </submittedName>
</protein>
<keyword evidence="2" id="KW-1185">Reference proteome</keyword>
<evidence type="ECO:0000313" key="2">
    <source>
        <dbReference type="Proteomes" id="UP000002872"/>
    </source>
</evidence>
<name>I3EF23_NEMP3</name>
<sequence length="79" mass="9566">MFMNILYLNYLVWTRLEVLRISLEYLKYYACTLKDKIGLYRVIKIFIIYSLLLKFSVEYDEIKEVRVITVGMHNSGYIE</sequence>
<organism evidence="1 2">
    <name type="scientific">Nematocida parisii (strain ERTm3)</name>
    <name type="common">Nematode killer fungus</name>
    <dbReference type="NCBI Taxonomy" id="935791"/>
    <lineage>
        <taxon>Eukaryota</taxon>
        <taxon>Fungi</taxon>
        <taxon>Fungi incertae sedis</taxon>
        <taxon>Microsporidia</taxon>
        <taxon>Nematocida</taxon>
    </lineage>
</organism>
<reference evidence="1" key="1">
    <citation type="submission" date="2011-01" db="EMBL/GenBank/DDBJ databases">
        <title>The Genome Sequence of Nematocida parisii strain ERTm3.</title>
        <authorList>
            <consortium name="The Broad Institute Genome Sequencing Platform"/>
            <consortium name="The Broad Institute Genome Sequencing Center for Infectious Disease"/>
            <person name="Cuomo C."/>
            <person name="Troemel E."/>
            <person name="Young S.K."/>
            <person name="Zeng Q."/>
            <person name="Gargeya S."/>
            <person name="Fitzgerald M."/>
            <person name="Haas B."/>
            <person name="Abouelleil A."/>
            <person name="Alvarado L."/>
            <person name="Arachchi H.M."/>
            <person name="Berlin A."/>
            <person name="Chapman S.B."/>
            <person name="Gearin G."/>
            <person name="Goldberg J."/>
            <person name="Griggs A."/>
            <person name="Gujja S."/>
            <person name="Hansen M."/>
            <person name="Heiman D."/>
            <person name="Howarth C."/>
            <person name="Larimer J."/>
            <person name="Lui A."/>
            <person name="MacDonald P.J.P."/>
            <person name="McCowen C."/>
            <person name="Montmayeur A."/>
            <person name="Murphy C."/>
            <person name="Neiman D."/>
            <person name="Pearson M."/>
            <person name="Priest M."/>
            <person name="Roberts A."/>
            <person name="Saif S."/>
            <person name="Shea T."/>
            <person name="Sisk P."/>
            <person name="Stolte C."/>
            <person name="Sykes S."/>
            <person name="Wortman J."/>
            <person name="Nusbaum C."/>
            <person name="Birren B."/>
        </authorList>
    </citation>
    <scope>NUCLEOTIDE SEQUENCE</scope>
    <source>
        <strain evidence="1">ERTm3</strain>
    </source>
</reference>
<gene>
    <name evidence="1" type="ORF">NEQG_01892</name>
</gene>
<evidence type="ECO:0000313" key="1">
    <source>
        <dbReference type="EMBL" id="EIJ87820.1"/>
    </source>
</evidence>
<dbReference type="VEuPathDB" id="MicrosporidiaDB:NEQG_01892"/>
<dbReference type="AlphaFoldDB" id="I3EF23"/>
<dbReference type="Proteomes" id="UP000002872">
    <property type="component" value="Unassembled WGS sequence"/>
</dbReference>